<dbReference type="PANTHER" id="PTHR34294:SF1">
    <property type="entry name" value="TRANSCRIPTIONAL REGULATOR LSRR"/>
    <property type="match status" value="1"/>
</dbReference>
<dbReference type="Pfam" id="PF04198">
    <property type="entry name" value="Sugar-bind"/>
    <property type="match status" value="1"/>
</dbReference>
<evidence type="ECO:0000256" key="3">
    <source>
        <dbReference type="ARBA" id="ARBA00023125"/>
    </source>
</evidence>
<dbReference type="GO" id="GO:0016491">
    <property type="term" value="F:oxidoreductase activity"/>
    <property type="evidence" value="ECO:0007669"/>
    <property type="project" value="UniProtKB-KW"/>
</dbReference>
<gene>
    <name evidence="6" type="ORF">H4W26_001493</name>
</gene>
<comment type="similarity">
    <text evidence="1">Belongs to the SorC transcriptional regulatory family.</text>
</comment>
<dbReference type="Gene3D" id="3.40.50.1360">
    <property type="match status" value="1"/>
</dbReference>
<organism evidence="6 7">
    <name type="scientific">Nesterenkonia halotolerans</name>
    <dbReference type="NCBI Taxonomy" id="225325"/>
    <lineage>
        <taxon>Bacteria</taxon>
        <taxon>Bacillati</taxon>
        <taxon>Actinomycetota</taxon>
        <taxon>Actinomycetes</taxon>
        <taxon>Micrococcales</taxon>
        <taxon>Micrococcaceae</taxon>
        <taxon>Nesterenkonia</taxon>
    </lineage>
</organism>
<proteinExistence type="inferred from homology"/>
<dbReference type="InterPro" id="IPR036388">
    <property type="entry name" value="WH-like_DNA-bd_sf"/>
</dbReference>
<reference evidence="6 7" key="1">
    <citation type="submission" date="2020-10" db="EMBL/GenBank/DDBJ databases">
        <title>Sequencing the genomes of 1000 actinobacteria strains.</title>
        <authorList>
            <person name="Klenk H.-P."/>
        </authorList>
    </citation>
    <scope>NUCLEOTIDE SEQUENCE [LARGE SCALE GENOMIC DNA]</scope>
    <source>
        <strain evidence="6 7">DSM 15474</strain>
    </source>
</reference>
<evidence type="ECO:0000313" key="7">
    <source>
        <dbReference type="Proteomes" id="UP000636579"/>
    </source>
</evidence>
<dbReference type="GO" id="GO:0003677">
    <property type="term" value="F:DNA binding"/>
    <property type="evidence" value="ECO:0007669"/>
    <property type="project" value="UniProtKB-KW"/>
</dbReference>
<evidence type="ECO:0000256" key="1">
    <source>
        <dbReference type="ARBA" id="ARBA00010466"/>
    </source>
</evidence>
<evidence type="ECO:0000259" key="5">
    <source>
        <dbReference type="Pfam" id="PF04198"/>
    </source>
</evidence>
<evidence type="ECO:0000256" key="4">
    <source>
        <dbReference type="ARBA" id="ARBA00023163"/>
    </source>
</evidence>
<keyword evidence="4" id="KW-0804">Transcription</keyword>
<accession>A0ABR9J6Y4</accession>
<dbReference type="Proteomes" id="UP000636579">
    <property type="component" value="Unassembled WGS sequence"/>
</dbReference>
<name>A0ABR9J6Y4_9MICC</name>
<feature type="domain" description="Sugar-binding" evidence="5">
    <location>
        <begin position="67"/>
        <end position="304"/>
    </location>
</feature>
<dbReference type="InterPro" id="IPR007324">
    <property type="entry name" value="Sugar-bd_dom_put"/>
</dbReference>
<keyword evidence="3 6" id="KW-0238">DNA-binding</keyword>
<sequence>MAADHLVLLATLATEHFKEGLSKVELARRHGVSRFQVARLLDEALETGIVRITILDPTDPGPQFSGLHEALGINSVTVVPQRATELMRPALARHAATLLPHRLHEGGRLGVAWSRTLMHLPDYLSDLPQVDVVQLVGALSAPGTSTAASSALIHSVGAAAGGEVWPLPTPLIMDTAESAAALRGVAEVSAALKAADDLDVAVVAIGAWGPGTSTFWGRLNAEEQAQAQKGGVVSECSGILMDADGEIALSGMEDRVIGVRPEQLRRAHVVAVAAAVDHPEAVIAAARAGFVDDLVVPTELAARLSESL</sequence>
<keyword evidence="2" id="KW-0805">Transcription regulation</keyword>
<evidence type="ECO:0000313" key="6">
    <source>
        <dbReference type="EMBL" id="MBE1514738.1"/>
    </source>
</evidence>
<evidence type="ECO:0000256" key="2">
    <source>
        <dbReference type="ARBA" id="ARBA00023015"/>
    </source>
</evidence>
<dbReference type="EMBL" id="JADBEE010000001">
    <property type="protein sequence ID" value="MBE1514738.1"/>
    <property type="molecule type" value="Genomic_DNA"/>
</dbReference>
<dbReference type="Gene3D" id="1.10.10.10">
    <property type="entry name" value="Winged helix-like DNA-binding domain superfamily/Winged helix DNA-binding domain"/>
    <property type="match status" value="1"/>
</dbReference>
<keyword evidence="7" id="KW-1185">Reference proteome</keyword>
<dbReference type="PANTHER" id="PTHR34294">
    <property type="entry name" value="TRANSCRIPTIONAL REGULATOR-RELATED"/>
    <property type="match status" value="1"/>
</dbReference>
<dbReference type="SUPFAM" id="SSF100950">
    <property type="entry name" value="NagB/RpiA/CoA transferase-like"/>
    <property type="match status" value="1"/>
</dbReference>
<dbReference type="InterPro" id="IPR051054">
    <property type="entry name" value="SorC_transcr_regulators"/>
</dbReference>
<comment type="caution">
    <text evidence="6">The sequence shown here is derived from an EMBL/GenBank/DDBJ whole genome shotgun (WGS) entry which is preliminary data.</text>
</comment>
<protein>
    <submittedName>
        <fullName evidence="6">DNA-binding transcriptional regulator LsrR (DeoR family)</fullName>
    </submittedName>
</protein>
<dbReference type="InterPro" id="IPR037171">
    <property type="entry name" value="NagB/RpiA_transferase-like"/>
</dbReference>
<keyword evidence="6" id="KW-0560">Oxidoreductase</keyword>
<dbReference type="RefSeq" id="WP_192591454.1">
    <property type="nucleotide sequence ID" value="NZ_JADBEE010000001.1"/>
</dbReference>